<dbReference type="RefSeq" id="WP_269320155.1">
    <property type="nucleotide sequence ID" value="NZ_BAABIN010000017.1"/>
</dbReference>
<dbReference type="EMBL" id="JAFBEB010000016">
    <property type="protein sequence ID" value="MBM7591901.1"/>
    <property type="molecule type" value="Genomic_DNA"/>
</dbReference>
<name>A0A939BWL4_9BACL</name>
<evidence type="ECO:0000313" key="1">
    <source>
        <dbReference type="EMBL" id="MBM7591901.1"/>
    </source>
</evidence>
<evidence type="ECO:0000313" key="2">
    <source>
        <dbReference type="Proteomes" id="UP000717624"/>
    </source>
</evidence>
<keyword evidence="2" id="KW-1185">Reference proteome</keyword>
<reference evidence="1" key="1">
    <citation type="submission" date="2021-01" db="EMBL/GenBank/DDBJ databases">
        <title>Genomic Encyclopedia of Type Strains, Phase IV (KMG-IV): sequencing the most valuable type-strain genomes for metagenomic binning, comparative biology and taxonomic classification.</title>
        <authorList>
            <person name="Goeker M."/>
        </authorList>
    </citation>
    <scope>NUCLEOTIDE SEQUENCE</scope>
    <source>
        <strain evidence="1">DSM 25523</strain>
    </source>
</reference>
<proteinExistence type="predicted"/>
<dbReference type="AlphaFoldDB" id="A0A939BWL4"/>
<protein>
    <submittedName>
        <fullName evidence="1">Uncharacterized protein</fullName>
    </submittedName>
</protein>
<gene>
    <name evidence="1" type="ORF">JOD01_003553</name>
</gene>
<comment type="caution">
    <text evidence="1">The sequence shown here is derived from an EMBL/GenBank/DDBJ whole genome shotgun (WGS) entry which is preliminary data.</text>
</comment>
<sequence>MDTLEKELEECWKEAANTEPLSDEELDAIIKDVRRSIRKVVEQ</sequence>
<organism evidence="1 2">
    <name type="scientific">Brevibacillus fulvus</name>
    <dbReference type="NCBI Taxonomy" id="1125967"/>
    <lineage>
        <taxon>Bacteria</taxon>
        <taxon>Bacillati</taxon>
        <taxon>Bacillota</taxon>
        <taxon>Bacilli</taxon>
        <taxon>Bacillales</taxon>
        <taxon>Paenibacillaceae</taxon>
        <taxon>Brevibacillus</taxon>
    </lineage>
</organism>
<dbReference type="Proteomes" id="UP000717624">
    <property type="component" value="Unassembled WGS sequence"/>
</dbReference>
<accession>A0A939BWL4</accession>